<protein>
    <submittedName>
        <fullName evidence="1">Uncharacterized protein</fullName>
    </submittedName>
</protein>
<accession>A0AAE6Z1R6</accession>
<name>A0AAE6Z1R6_9GAMM</name>
<dbReference type="AlphaFoldDB" id="A0AAE6Z1R6"/>
<evidence type="ECO:0000313" key="1">
    <source>
        <dbReference type="EMBL" id="QIZ52322.1"/>
    </source>
</evidence>
<gene>
    <name evidence="1" type="ORF">DWG24_16985</name>
</gene>
<reference evidence="1 2" key="1">
    <citation type="submission" date="2018-11" db="EMBL/GenBank/DDBJ databases">
        <title>Complete genome sequence of Dickeya zeae strain CE1 infecting Canna edulis Ker-Gawl. in China.</title>
        <authorList>
            <person name="Zhang J."/>
            <person name="Lin B."/>
            <person name="Shen H."/>
            <person name="Jiang S."/>
            <person name="Pu X."/>
            <person name="Sun D."/>
        </authorList>
    </citation>
    <scope>NUCLEOTIDE SEQUENCE [LARGE SCALE GENOMIC DNA]</scope>
    <source>
        <strain evidence="1 2">CE1</strain>
    </source>
</reference>
<dbReference type="EMBL" id="CP033622">
    <property type="protein sequence ID" value="QIZ52322.1"/>
    <property type="molecule type" value="Genomic_DNA"/>
</dbReference>
<proteinExistence type="predicted"/>
<dbReference type="Proteomes" id="UP000500801">
    <property type="component" value="Chromosome"/>
</dbReference>
<evidence type="ECO:0000313" key="2">
    <source>
        <dbReference type="Proteomes" id="UP000500801"/>
    </source>
</evidence>
<sequence>MVRRYGTPVCNIIMALCKIACLWECEMQESKVNGLLIENGAVVSRHANSTMEREVACPLVFLFMYECRLAHNNGVLFFLMAEVGMKIIFTHEL</sequence>
<organism evidence="1 2">
    <name type="scientific">Dickeya zeae</name>
    <dbReference type="NCBI Taxonomy" id="204042"/>
    <lineage>
        <taxon>Bacteria</taxon>
        <taxon>Pseudomonadati</taxon>
        <taxon>Pseudomonadota</taxon>
        <taxon>Gammaproteobacteria</taxon>
        <taxon>Enterobacterales</taxon>
        <taxon>Pectobacteriaceae</taxon>
        <taxon>Dickeya</taxon>
    </lineage>
</organism>